<keyword evidence="1" id="KW-0472">Membrane</keyword>
<dbReference type="EMBL" id="JBFDAA010000012">
    <property type="protein sequence ID" value="KAL1123214.1"/>
    <property type="molecule type" value="Genomic_DNA"/>
</dbReference>
<evidence type="ECO:0000256" key="1">
    <source>
        <dbReference type="SAM" id="Phobius"/>
    </source>
</evidence>
<evidence type="ECO:0000313" key="3">
    <source>
        <dbReference type="Proteomes" id="UP001558652"/>
    </source>
</evidence>
<evidence type="ECO:0000313" key="2">
    <source>
        <dbReference type="EMBL" id="KAL1123214.1"/>
    </source>
</evidence>
<gene>
    <name evidence="2" type="ORF">AAG570_002301</name>
</gene>
<proteinExistence type="predicted"/>
<reference evidence="2 3" key="1">
    <citation type="submission" date="2024-07" db="EMBL/GenBank/DDBJ databases">
        <title>Chromosome-level genome assembly of the water stick insect Ranatra chinensis (Heteroptera: Nepidae).</title>
        <authorList>
            <person name="Liu X."/>
        </authorList>
    </citation>
    <scope>NUCLEOTIDE SEQUENCE [LARGE SCALE GENOMIC DNA]</scope>
    <source>
        <strain evidence="2">Cailab_2021Rc</strain>
        <tissue evidence="2">Muscle</tissue>
    </source>
</reference>
<organism evidence="2 3">
    <name type="scientific">Ranatra chinensis</name>
    <dbReference type="NCBI Taxonomy" id="642074"/>
    <lineage>
        <taxon>Eukaryota</taxon>
        <taxon>Metazoa</taxon>
        <taxon>Ecdysozoa</taxon>
        <taxon>Arthropoda</taxon>
        <taxon>Hexapoda</taxon>
        <taxon>Insecta</taxon>
        <taxon>Pterygota</taxon>
        <taxon>Neoptera</taxon>
        <taxon>Paraneoptera</taxon>
        <taxon>Hemiptera</taxon>
        <taxon>Heteroptera</taxon>
        <taxon>Panheteroptera</taxon>
        <taxon>Nepomorpha</taxon>
        <taxon>Nepidae</taxon>
        <taxon>Ranatrinae</taxon>
        <taxon>Ranatra</taxon>
    </lineage>
</organism>
<sequence>VIISPVLAGLAVGIGVPILLFYVYGVVPVSLCRSGGCGVTTSPTGGVRFDFDDEGDILGVLATKYGDTVSHPGGNPSIGEVSLSLGSGSQVVEPDRESASFVALAGSIASHHHHQPPPQRYKQMWCHPKGSVLAVKQPAFRISP</sequence>
<protein>
    <recommendedName>
        <fullName evidence="4">Ring finger protein 149</fullName>
    </recommendedName>
</protein>
<keyword evidence="3" id="KW-1185">Reference proteome</keyword>
<dbReference type="Proteomes" id="UP001558652">
    <property type="component" value="Unassembled WGS sequence"/>
</dbReference>
<comment type="caution">
    <text evidence="2">The sequence shown here is derived from an EMBL/GenBank/DDBJ whole genome shotgun (WGS) entry which is preliminary data.</text>
</comment>
<keyword evidence="1" id="KW-1133">Transmembrane helix</keyword>
<name>A0ABD0Y965_9HEMI</name>
<keyword evidence="1" id="KW-0812">Transmembrane</keyword>
<evidence type="ECO:0008006" key="4">
    <source>
        <dbReference type="Google" id="ProtNLM"/>
    </source>
</evidence>
<feature type="non-terminal residue" evidence="2">
    <location>
        <position position="1"/>
    </location>
</feature>
<dbReference type="AlphaFoldDB" id="A0ABD0Y965"/>
<feature type="transmembrane region" description="Helical" evidence="1">
    <location>
        <begin position="6"/>
        <end position="24"/>
    </location>
</feature>
<accession>A0ABD0Y965</accession>